<accession>A0A432YC71</accession>
<reference evidence="2" key="1">
    <citation type="journal article" date="2018" name="Front. Microbiol.">
        <title>Genome-Based Analysis Reveals the Taxonomy and Diversity of the Family Idiomarinaceae.</title>
        <authorList>
            <person name="Liu Y."/>
            <person name="Lai Q."/>
            <person name="Shao Z."/>
        </authorList>
    </citation>
    <scope>NUCLEOTIDE SEQUENCE [LARGE SCALE GENOMIC DNA]</scope>
    <source>
        <strain evidence="2">F23</strain>
    </source>
</reference>
<dbReference type="Gene3D" id="1.20.910.10">
    <property type="entry name" value="Heme oxygenase-like"/>
    <property type="match status" value="1"/>
</dbReference>
<dbReference type="SUPFAM" id="SSF48613">
    <property type="entry name" value="Heme oxygenase-like"/>
    <property type="match status" value="1"/>
</dbReference>
<evidence type="ECO:0000313" key="1">
    <source>
        <dbReference type="EMBL" id="RUO58452.1"/>
    </source>
</evidence>
<evidence type="ECO:0008006" key="3">
    <source>
        <dbReference type="Google" id="ProtNLM"/>
    </source>
</evidence>
<proteinExistence type="predicted"/>
<protein>
    <recommendedName>
        <fullName evidence="3">Heme oxygenase</fullName>
    </recommendedName>
</protein>
<dbReference type="EMBL" id="PIPV01000001">
    <property type="protein sequence ID" value="RUO58452.1"/>
    <property type="molecule type" value="Genomic_DNA"/>
</dbReference>
<keyword evidence="2" id="KW-1185">Reference proteome</keyword>
<dbReference type="CDD" id="cd19166">
    <property type="entry name" value="HemeO-bac"/>
    <property type="match status" value="1"/>
</dbReference>
<gene>
    <name evidence="1" type="ORF">CWE25_02355</name>
</gene>
<dbReference type="AlphaFoldDB" id="A0A432YC71"/>
<comment type="caution">
    <text evidence="1">The sequence shown here is derived from an EMBL/GenBank/DDBJ whole genome shotgun (WGS) entry which is preliminary data.</text>
</comment>
<sequence>MKKHAALKHLKQATDSAHQAAEKSGLMQPLMSTDVSKEAYLHALNGLYYWLDKYEVCLQTWLSKNNHVLPEYVYQARAGHIVSDIHELGGFTPPPQTQHERATSVYQALGYAYVIEGSTQGGRMLSQRLDKLLQLNGSGLSYFNYYQQGSWQRFVSAFDSFTCTRSQLDEMTAAALSAFHSFTRVAQQMTLNDRAKVAH</sequence>
<dbReference type="InterPro" id="IPR016053">
    <property type="entry name" value="Haem_Oase-like"/>
</dbReference>
<name>A0A432YC71_9GAMM</name>
<dbReference type="OrthoDB" id="114943at2"/>
<evidence type="ECO:0000313" key="2">
    <source>
        <dbReference type="Proteomes" id="UP000287330"/>
    </source>
</evidence>
<organism evidence="1 2">
    <name type="scientific">Idiomarina fontislapidosi</name>
    <dbReference type="NCBI Taxonomy" id="263723"/>
    <lineage>
        <taxon>Bacteria</taxon>
        <taxon>Pseudomonadati</taxon>
        <taxon>Pseudomonadota</taxon>
        <taxon>Gammaproteobacteria</taxon>
        <taxon>Alteromonadales</taxon>
        <taxon>Idiomarinaceae</taxon>
        <taxon>Idiomarina</taxon>
    </lineage>
</organism>
<dbReference type="Pfam" id="PF01126">
    <property type="entry name" value="Heme_oxygenase"/>
    <property type="match status" value="1"/>
</dbReference>
<dbReference type="GO" id="GO:0006788">
    <property type="term" value="P:heme oxidation"/>
    <property type="evidence" value="ECO:0007669"/>
    <property type="project" value="InterPro"/>
</dbReference>
<dbReference type="GO" id="GO:0004392">
    <property type="term" value="F:heme oxygenase (decyclizing) activity"/>
    <property type="evidence" value="ECO:0007669"/>
    <property type="project" value="InterPro"/>
</dbReference>
<dbReference type="RefSeq" id="WP_110572770.1">
    <property type="nucleotide sequence ID" value="NZ_PIPV01000001.1"/>
</dbReference>
<dbReference type="Proteomes" id="UP000287330">
    <property type="component" value="Unassembled WGS sequence"/>
</dbReference>
<dbReference type="InterPro" id="IPR016084">
    <property type="entry name" value="Haem_Oase-like_multi-hlx"/>
</dbReference>